<comment type="catalytic activity">
    <reaction evidence="4">
        <text>holo-[ACP] + malonyl-CoA = malonyl-[ACP] + CoA</text>
        <dbReference type="Rhea" id="RHEA:41792"/>
        <dbReference type="Rhea" id="RHEA-COMP:9623"/>
        <dbReference type="Rhea" id="RHEA-COMP:9685"/>
        <dbReference type="ChEBI" id="CHEBI:57287"/>
        <dbReference type="ChEBI" id="CHEBI:57384"/>
        <dbReference type="ChEBI" id="CHEBI:64479"/>
        <dbReference type="ChEBI" id="CHEBI:78449"/>
        <dbReference type="EC" id="2.3.1.39"/>
    </reaction>
</comment>
<evidence type="ECO:0000256" key="4">
    <source>
        <dbReference type="ARBA" id="ARBA00048462"/>
    </source>
</evidence>
<feature type="domain" description="Malonyl-CoA:ACP transacylase (MAT)" evidence="5">
    <location>
        <begin position="38"/>
        <end position="320"/>
    </location>
</feature>
<dbReference type="GO" id="GO:0005829">
    <property type="term" value="C:cytosol"/>
    <property type="evidence" value="ECO:0007669"/>
    <property type="project" value="TreeGrafter"/>
</dbReference>
<protein>
    <recommendedName>
        <fullName evidence="1">[acyl-carrier-protein] S-malonyltransferase</fullName>
        <ecNumber evidence="1">2.3.1.39</ecNumber>
    </recommendedName>
</protein>
<dbReference type="PANTHER" id="PTHR42681">
    <property type="entry name" value="MALONYL-COA-ACYL CARRIER PROTEIN TRANSACYLASE, MITOCHONDRIAL"/>
    <property type="match status" value="1"/>
</dbReference>
<dbReference type="OrthoDB" id="5495938at2"/>
<dbReference type="Pfam" id="PF00698">
    <property type="entry name" value="Acyl_transf_1"/>
    <property type="match status" value="1"/>
</dbReference>
<dbReference type="InterPro" id="IPR016036">
    <property type="entry name" value="Malonyl_transacylase_ACP-bd"/>
</dbReference>
<dbReference type="InterPro" id="IPR014043">
    <property type="entry name" value="Acyl_transferase_dom"/>
</dbReference>
<evidence type="ECO:0000256" key="1">
    <source>
        <dbReference type="ARBA" id="ARBA00013258"/>
    </source>
</evidence>
<dbReference type="PANTHER" id="PTHR42681:SF1">
    <property type="entry name" value="MALONYL-COA-ACYL CARRIER PROTEIN TRANSACYLASE, MITOCHONDRIAL"/>
    <property type="match status" value="1"/>
</dbReference>
<dbReference type="RefSeq" id="WP_106089320.1">
    <property type="nucleotide sequence ID" value="NZ_PVNL01000046.1"/>
</dbReference>
<dbReference type="InterPro" id="IPR016035">
    <property type="entry name" value="Acyl_Trfase/lysoPLipase"/>
</dbReference>
<evidence type="ECO:0000259" key="5">
    <source>
        <dbReference type="SMART" id="SM00827"/>
    </source>
</evidence>
<dbReference type="AlphaFoldDB" id="A0A2S9YSG3"/>
<evidence type="ECO:0000256" key="3">
    <source>
        <dbReference type="ARBA" id="ARBA00023315"/>
    </source>
</evidence>
<evidence type="ECO:0000256" key="2">
    <source>
        <dbReference type="ARBA" id="ARBA00022679"/>
    </source>
</evidence>
<dbReference type="Proteomes" id="UP000238823">
    <property type="component" value="Unassembled WGS sequence"/>
</dbReference>
<keyword evidence="2 6" id="KW-0808">Transferase</keyword>
<dbReference type="EMBL" id="PVNL01000046">
    <property type="protein sequence ID" value="PRQ08010.1"/>
    <property type="molecule type" value="Genomic_DNA"/>
</dbReference>
<name>A0A2S9YSG3_9BACT</name>
<evidence type="ECO:0000313" key="7">
    <source>
        <dbReference type="Proteomes" id="UP000238823"/>
    </source>
</evidence>
<proteinExistence type="predicted"/>
<dbReference type="GO" id="GO:0004314">
    <property type="term" value="F:[acyl-carrier-protein] S-malonyltransferase activity"/>
    <property type="evidence" value="ECO:0007669"/>
    <property type="project" value="UniProtKB-EC"/>
</dbReference>
<dbReference type="SUPFAM" id="SSF55048">
    <property type="entry name" value="Probable ACP-binding domain of malonyl-CoA ACP transacylase"/>
    <property type="match status" value="1"/>
</dbReference>
<dbReference type="InterPro" id="IPR050858">
    <property type="entry name" value="Mal-CoA-ACP_Trans/PKS_FabD"/>
</dbReference>
<evidence type="ECO:0000313" key="6">
    <source>
        <dbReference type="EMBL" id="PRQ08010.1"/>
    </source>
</evidence>
<reference evidence="6 7" key="1">
    <citation type="submission" date="2018-03" db="EMBL/GenBank/DDBJ databases">
        <title>Draft Genome Sequences of the Obligatory Marine Myxobacteria Enhygromyxa salina SWB007.</title>
        <authorList>
            <person name="Poehlein A."/>
            <person name="Moghaddam J.A."/>
            <person name="Harms H."/>
            <person name="Alanjari M."/>
            <person name="Koenig G.M."/>
            <person name="Daniel R."/>
            <person name="Schaeberle T.F."/>
        </authorList>
    </citation>
    <scope>NUCLEOTIDE SEQUENCE [LARGE SCALE GENOMIC DNA]</scope>
    <source>
        <strain evidence="6 7">SWB007</strain>
    </source>
</reference>
<dbReference type="SUPFAM" id="SSF52151">
    <property type="entry name" value="FabD/lysophospholipase-like"/>
    <property type="match status" value="1"/>
</dbReference>
<comment type="caution">
    <text evidence="6">The sequence shown here is derived from an EMBL/GenBank/DDBJ whole genome shotgun (WGS) entry which is preliminary data.</text>
</comment>
<dbReference type="SMART" id="SM00827">
    <property type="entry name" value="PKS_AT"/>
    <property type="match status" value="1"/>
</dbReference>
<sequence length="358" mass="39376">MTPLDSSALDLGGATSLHAGASDRASDRATIDPPLVFMFPGQSSRYPGMLDRLVDLHRPNANLLAWASDLLGRDLAAQYHVDAGEAAFARNVDVQVGVFLANHMFLATLEAAGIEAELSLGLSLGEWNHLVHIGAVSFESALRAVELRGRCYDEGPRGWMAAIQPISDEDLAAVVSSAAKLGVLEVVNLNSPQQHVVAGERAAVEAAVEHAEDEFYAQPQIIERNVPMHSSLFRVVGERFREHLDQLEFAAPRLPYLPNRLGQLLHNPSRAQLIDLLSTHVHEPVLWRRSLDHIVSHHPDAVFVEVGPMSVLHNLMHRKWLRNRKFRTDSREQLADHFASVVAKLGVDERKGSACTPS</sequence>
<dbReference type="InterPro" id="IPR001227">
    <property type="entry name" value="Ac_transferase_dom_sf"/>
</dbReference>
<dbReference type="Gene3D" id="3.40.366.10">
    <property type="entry name" value="Malonyl-Coenzyme A Acyl Carrier Protein, domain 2"/>
    <property type="match status" value="1"/>
</dbReference>
<gene>
    <name evidence="6" type="primary">fabD_1</name>
    <name evidence="6" type="ORF">ENSA7_22940</name>
</gene>
<accession>A0A2S9YSG3</accession>
<keyword evidence="3 6" id="KW-0012">Acyltransferase</keyword>
<dbReference type="GO" id="GO:0006633">
    <property type="term" value="P:fatty acid biosynthetic process"/>
    <property type="evidence" value="ECO:0007669"/>
    <property type="project" value="TreeGrafter"/>
</dbReference>
<organism evidence="6 7">
    <name type="scientific">Enhygromyxa salina</name>
    <dbReference type="NCBI Taxonomy" id="215803"/>
    <lineage>
        <taxon>Bacteria</taxon>
        <taxon>Pseudomonadati</taxon>
        <taxon>Myxococcota</taxon>
        <taxon>Polyangia</taxon>
        <taxon>Nannocystales</taxon>
        <taxon>Nannocystaceae</taxon>
        <taxon>Enhygromyxa</taxon>
    </lineage>
</organism>
<dbReference type="Gene3D" id="3.30.70.250">
    <property type="entry name" value="Malonyl-CoA ACP transacylase, ACP-binding"/>
    <property type="match status" value="1"/>
</dbReference>
<dbReference type="EC" id="2.3.1.39" evidence="1"/>